<dbReference type="Gramene" id="ONI04887">
    <property type="protein sequence ID" value="ONI04887"/>
    <property type="gene ID" value="PRUPE_6G346100"/>
</dbReference>
<accession>M5W5B7</accession>
<gene>
    <name evidence="1" type="ORF">PRUPE_6G346100</name>
</gene>
<dbReference type="AlphaFoldDB" id="M5W5B7"/>
<protein>
    <submittedName>
        <fullName evidence="1">Uncharacterized protein</fullName>
    </submittedName>
</protein>
<name>M5W5B7_PRUPE</name>
<evidence type="ECO:0000313" key="1">
    <source>
        <dbReference type="EMBL" id="ONI04887.1"/>
    </source>
</evidence>
<evidence type="ECO:0000313" key="2">
    <source>
        <dbReference type="Proteomes" id="UP000006882"/>
    </source>
</evidence>
<dbReference type="Proteomes" id="UP000006882">
    <property type="component" value="Chromosome G6"/>
</dbReference>
<proteinExistence type="predicted"/>
<keyword evidence="2" id="KW-1185">Reference proteome</keyword>
<reference evidence="1 2" key="1">
    <citation type="journal article" date="2013" name="Nat. Genet.">
        <title>The high-quality draft genome of peach (Prunus persica) identifies unique patterns of genetic diversity, domestication and genome evolution.</title>
        <authorList>
            <consortium name="International Peach Genome Initiative"/>
            <person name="Verde I."/>
            <person name="Abbott A.G."/>
            <person name="Scalabrin S."/>
            <person name="Jung S."/>
            <person name="Shu S."/>
            <person name="Marroni F."/>
            <person name="Zhebentyayeva T."/>
            <person name="Dettori M.T."/>
            <person name="Grimwood J."/>
            <person name="Cattonaro F."/>
            <person name="Zuccolo A."/>
            <person name="Rossini L."/>
            <person name="Jenkins J."/>
            <person name="Vendramin E."/>
            <person name="Meisel L.A."/>
            <person name="Decroocq V."/>
            <person name="Sosinski B."/>
            <person name="Prochnik S."/>
            <person name="Mitros T."/>
            <person name="Policriti A."/>
            <person name="Cipriani G."/>
            <person name="Dondini L."/>
            <person name="Ficklin S."/>
            <person name="Goodstein D.M."/>
            <person name="Xuan P."/>
            <person name="Del Fabbro C."/>
            <person name="Aramini V."/>
            <person name="Copetti D."/>
            <person name="Gonzalez S."/>
            <person name="Horner D.S."/>
            <person name="Falchi R."/>
            <person name="Lucas S."/>
            <person name="Mica E."/>
            <person name="Maldonado J."/>
            <person name="Lazzari B."/>
            <person name="Bielenberg D."/>
            <person name="Pirona R."/>
            <person name="Miculan M."/>
            <person name="Barakat A."/>
            <person name="Testolin R."/>
            <person name="Stella A."/>
            <person name="Tartarini S."/>
            <person name="Tonutti P."/>
            <person name="Arus P."/>
            <person name="Orellana A."/>
            <person name="Wells C."/>
            <person name="Main D."/>
            <person name="Vizzotto G."/>
            <person name="Silva H."/>
            <person name="Salamini F."/>
            <person name="Schmutz J."/>
            <person name="Morgante M."/>
            <person name="Rokhsar D.S."/>
        </authorList>
    </citation>
    <scope>NUCLEOTIDE SEQUENCE [LARGE SCALE GENOMIC DNA]</scope>
    <source>
        <strain evidence="2">cv. Nemared</strain>
    </source>
</reference>
<sequence>MCKCTTQQTNIKCHTNKKHHETSCMSLEETSILKKNYLTKLKANSNRLQLAFHKRIMSSKSGQTLGKNS</sequence>
<dbReference type="HOGENOM" id="CLU_2780625_0_0_1"/>
<organism evidence="1 2">
    <name type="scientific">Prunus persica</name>
    <name type="common">Peach</name>
    <name type="synonym">Amygdalus persica</name>
    <dbReference type="NCBI Taxonomy" id="3760"/>
    <lineage>
        <taxon>Eukaryota</taxon>
        <taxon>Viridiplantae</taxon>
        <taxon>Streptophyta</taxon>
        <taxon>Embryophyta</taxon>
        <taxon>Tracheophyta</taxon>
        <taxon>Spermatophyta</taxon>
        <taxon>Magnoliopsida</taxon>
        <taxon>eudicotyledons</taxon>
        <taxon>Gunneridae</taxon>
        <taxon>Pentapetalae</taxon>
        <taxon>rosids</taxon>
        <taxon>fabids</taxon>
        <taxon>Rosales</taxon>
        <taxon>Rosaceae</taxon>
        <taxon>Amygdaloideae</taxon>
        <taxon>Amygdaleae</taxon>
        <taxon>Prunus</taxon>
    </lineage>
</organism>
<dbReference type="EMBL" id="CM007656">
    <property type="protein sequence ID" value="ONI04887.1"/>
    <property type="molecule type" value="Genomic_DNA"/>
</dbReference>